<sequence>MNVTSIVPCIKVTKENNMAGMDMYLEYGTKIRLTSENGEIVDGTILFLELSQYEEQDDILYLRLDNGKQFNIGISYIIDIEEL</sequence>
<evidence type="ECO:0000313" key="1">
    <source>
        <dbReference type="EMBL" id="MDB8688498.1"/>
    </source>
</evidence>
<name>A0AAW6DJB2_MEDGN</name>
<evidence type="ECO:0000313" key="2">
    <source>
        <dbReference type="Proteomes" id="UP001212160"/>
    </source>
</evidence>
<dbReference type="EMBL" id="JAQMLA010000091">
    <property type="protein sequence ID" value="MDB8688498.1"/>
    <property type="molecule type" value="Genomic_DNA"/>
</dbReference>
<dbReference type="Proteomes" id="UP001212160">
    <property type="component" value="Unassembled WGS sequence"/>
</dbReference>
<comment type="caution">
    <text evidence="1">The sequence shown here is derived from an EMBL/GenBank/DDBJ whole genome shotgun (WGS) entry which is preliminary data.</text>
</comment>
<gene>
    <name evidence="1" type="ORF">PNW85_17915</name>
</gene>
<reference evidence="1" key="1">
    <citation type="submission" date="2023-01" db="EMBL/GenBank/DDBJ databases">
        <title>Human gut microbiome strain richness.</title>
        <authorList>
            <person name="Chen-Liaw A."/>
        </authorList>
    </citation>
    <scope>NUCLEOTIDE SEQUENCE</scope>
    <source>
        <strain evidence="1">RTP21484st1_H11_RTP21484_190118</strain>
    </source>
</reference>
<proteinExistence type="predicted"/>
<protein>
    <recommendedName>
        <fullName evidence="3">PilZ domain-containing protein</fullName>
    </recommendedName>
</protein>
<dbReference type="RefSeq" id="WP_118038982.1">
    <property type="nucleotide sequence ID" value="NZ_AP031447.1"/>
</dbReference>
<evidence type="ECO:0008006" key="3">
    <source>
        <dbReference type="Google" id="ProtNLM"/>
    </source>
</evidence>
<organism evidence="1 2">
    <name type="scientific">Mediterraneibacter gnavus</name>
    <name type="common">Ruminococcus gnavus</name>
    <dbReference type="NCBI Taxonomy" id="33038"/>
    <lineage>
        <taxon>Bacteria</taxon>
        <taxon>Bacillati</taxon>
        <taxon>Bacillota</taxon>
        <taxon>Clostridia</taxon>
        <taxon>Lachnospirales</taxon>
        <taxon>Lachnospiraceae</taxon>
        <taxon>Mediterraneibacter</taxon>
    </lineage>
</organism>
<dbReference type="AlphaFoldDB" id="A0AAW6DJB2"/>
<accession>A0AAW6DJB2</accession>